<dbReference type="InterPro" id="IPR014004">
    <property type="entry name" value="Transpt-assoc_nodulatn_dom_bac"/>
</dbReference>
<dbReference type="GO" id="GO:0042597">
    <property type="term" value="C:periplasmic space"/>
    <property type="evidence" value="ECO:0007669"/>
    <property type="project" value="UniProtKB-SubCell"/>
</dbReference>
<evidence type="ECO:0000256" key="2">
    <source>
        <dbReference type="ARBA" id="ARBA00022729"/>
    </source>
</evidence>
<reference evidence="9" key="2">
    <citation type="journal article" date="2017" name="PLoS ONE">
        <title>Genomic and phenotypic characterisation of fluoroquinolone resistance mechanisms in Enterobacteriaceae in Durban, South Africa.</title>
        <authorList>
            <person name="Osei Sekyere J."/>
            <person name="Amoako D.G."/>
        </authorList>
    </citation>
    <scope>NUCLEOTIDE SEQUENCE</scope>
    <source>
        <strain evidence="9">945174350</strain>
    </source>
</reference>
<comment type="subcellular location">
    <subcellularLocation>
        <location evidence="1">Periplasm</location>
    </subcellularLocation>
</comment>
<keyword evidence="13" id="KW-1185">Reference proteome</keyword>
<dbReference type="AlphaFoldDB" id="A0A0G3SNP6"/>
<evidence type="ECO:0000313" key="10">
    <source>
        <dbReference type="EMBL" id="PYA66290.1"/>
    </source>
</evidence>
<feature type="signal peptide" evidence="6">
    <location>
        <begin position="1"/>
        <end position="26"/>
    </location>
</feature>
<reference evidence="8 12" key="3">
    <citation type="submission" date="2018-05" db="EMBL/GenBank/DDBJ databases">
        <title>Klebsiella quasipneumonaiae provides a window into carbapenemase gene transfer, plasmid rearrangements and nosocomial acquisition from the hospital environment.</title>
        <authorList>
            <person name="Mathers A.J."/>
            <person name="Vegesana K."/>
            <person name="Stoesser N."/>
            <person name="Crook D."/>
            <person name="Vaughan A."/>
            <person name="Barry K."/>
            <person name="Parikh H."/>
            <person name="Sebra R."/>
            <person name="Kotay S."/>
            <person name="Walker A.S."/>
            <person name="Sheppard A.E."/>
        </authorList>
    </citation>
    <scope>NUCLEOTIDE SEQUENCE [LARGE SCALE GENOMIC DNA]</scope>
    <source>
        <strain evidence="8 12">CAV1761</strain>
    </source>
</reference>
<dbReference type="Gene3D" id="3.30.1340.30">
    <property type="match status" value="2"/>
</dbReference>
<reference evidence="10 13" key="4">
    <citation type="submission" date="2018-06" db="EMBL/GenBank/DDBJ databases">
        <title>Serratia marcescens genome sequencing and assembly.</title>
        <authorList>
            <person name="Martins R.C.R."/>
            <person name="Perdigao-Neto L.V."/>
            <person name="Costa S.F."/>
            <person name="Levin A.S.S."/>
        </authorList>
    </citation>
    <scope>NUCLEOTIDE SEQUENCE [LARGE SCALE GENOMIC DNA]</scope>
    <source>
        <strain evidence="10 13">1283</strain>
    </source>
</reference>
<evidence type="ECO:0000256" key="5">
    <source>
        <dbReference type="ARBA" id="ARBA00070588"/>
    </source>
</evidence>
<evidence type="ECO:0000256" key="4">
    <source>
        <dbReference type="ARBA" id="ARBA00022764"/>
    </source>
</evidence>
<sequence>MKKTKFAHSLMAVVLGSVLVSGSALAEDSLLNKASNAADSAGAKIDSSMKKVDGYMDDSAITAKVKSALVEDKTIKSSDISVKTEKGTVILSGFVGSQAQAEHAVAVAGKVEGVKTVSDKLHVKDEANQSIKSYAGDTATTSELKAKLLADDIVPSRNVKVETTDGVVQLSGEVKTQAQSERAESIAKAIDGVKSVKNDLVVKQ</sequence>
<dbReference type="PANTHER" id="PTHR34606">
    <property type="entry name" value="BON DOMAIN-CONTAINING PROTEIN"/>
    <property type="match status" value="1"/>
</dbReference>
<organism evidence="9 11">
    <name type="scientific">Serratia marcescens</name>
    <dbReference type="NCBI Taxonomy" id="615"/>
    <lineage>
        <taxon>Bacteria</taxon>
        <taxon>Pseudomonadati</taxon>
        <taxon>Pseudomonadota</taxon>
        <taxon>Gammaproteobacteria</taxon>
        <taxon>Enterobacterales</taxon>
        <taxon>Yersiniaceae</taxon>
        <taxon>Serratia</taxon>
    </lineage>
</organism>
<dbReference type="EMBL" id="CP029449">
    <property type="protein sequence ID" value="AWL68325.1"/>
    <property type="molecule type" value="Genomic_DNA"/>
</dbReference>
<dbReference type="RefSeq" id="WP_038878482.1">
    <property type="nucleotide sequence ID" value="NZ_CABMHU010000060.1"/>
</dbReference>
<evidence type="ECO:0000313" key="11">
    <source>
        <dbReference type="Proteomes" id="UP000050489"/>
    </source>
</evidence>
<feature type="chain" id="PRO_5044542546" description="Osmotically-inducible protein Y" evidence="6">
    <location>
        <begin position="27"/>
        <end position="204"/>
    </location>
</feature>
<feature type="domain" description="BON" evidence="7">
    <location>
        <begin position="136"/>
        <end position="204"/>
    </location>
</feature>
<dbReference type="EMBL" id="LJEX02000125">
    <property type="protein sequence ID" value="OCO81134.1"/>
    <property type="molecule type" value="Genomic_DNA"/>
</dbReference>
<reference evidence="10" key="6">
    <citation type="submission" date="2018-06" db="EMBL/GenBank/DDBJ databases">
        <authorList>
            <person name="Martins R.C."/>
            <person name="Perdigao-Neto L.V."/>
            <person name="Costa S.F."/>
            <person name="Levin A.S.S."/>
        </authorList>
    </citation>
    <scope>NUCLEOTIDE SEQUENCE</scope>
    <source>
        <strain evidence="10">1283</strain>
    </source>
</reference>
<dbReference type="Proteomes" id="UP000247823">
    <property type="component" value="Unassembled WGS sequence"/>
</dbReference>
<dbReference type="PROSITE" id="PS50914">
    <property type="entry name" value="BON"/>
    <property type="match status" value="2"/>
</dbReference>
<evidence type="ECO:0000313" key="13">
    <source>
        <dbReference type="Proteomes" id="UP000247823"/>
    </source>
</evidence>
<name>A0A0G3SNP6_SERMA</name>
<keyword evidence="2 6" id="KW-0732">Signal</keyword>
<evidence type="ECO:0000313" key="8">
    <source>
        <dbReference type="EMBL" id="AWL68325.1"/>
    </source>
</evidence>
<evidence type="ECO:0000256" key="6">
    <source>
        <dbReference type="SAM" id="SignalP"/>
    </source>
</evidence>
<protein>
    <recommendedName>
        <fullName evidence="5">Osmotically-inducible protein Y</fullName>
    </recommendedName>
</protein>
<dbReference type="EMBL" id="QJQB01000317">
    <property type="protein sequence ID" value="PYA66290.1"/>
    <property type="molecule type" value="Genomic_DNA"/>
</dbReference>
<dbReference type="Proteomes" id="UP000050489">
    <property type="component" value="Unassembled WGS sequence"/>
</dbReference>
<dbReference type="FunFam" id="3.30.1340.30:FF:000001">
    <property type="entry name" value="Molecular chaperone OsmY"/>
    <property type="match status" value="2"/>
</dbReference>
<dbReference type="SMART" id="SM00749">
    <property type="entry name" value="BON"/>
    <property type="match status" value="2"/>
</dbReference>
<evidence type="ECO:0000259" key="7">
    <source>
        <dbReference type="PROSITE" id="PS50914"/>
    </source>
</evidence>
<feature type="domain" description="BON" evidence="7">
    <location>
        <begin position="57"/>
        <end position="125"/>
    </location>
</feature>
<dbReference type="InterPro" id="IPR051686">
    <property type="entry name" value="Lipoprotein_DolP"/>
</dbReference>
<keyword evidence="3" id="KW-0677">Repeat</keyword>
<dbReference type="PANTHER" id="PTHR34606:SF11">
    <property type="entry name" value="OSMOTICALLY-INDUCIBLE PROTEIN Y"/>
    <property type="match status" value="1"/>
</dbReference>
<accession>A0A0G3SNP6</accession>
<gene>
    <name evidence="9" type="ORF">AN695_0204800</name>
    <name evidence="8" type="ORF">DKC05_11965</name>
    <name evidence="10" type="ORF">DMW51_13795</name>
</gene>
<dbReference type="Proteomes" id="UP000245399">
    <property type="component" value="Chromosome"/>
</dbReference>
<evidence type="ECO:0000313" key="9">
    <source>
        <dbReference type="EMBL" id="OCO81134.1"/>
    </source>
</evidence>
<evidence type="ECO:0000256" key="3">
    <source>
        <dbReference type="ARBA" id="ARBA00022737"/>
    </source>
</evidence>
<evidence type="ECO:0000256" key="1">
    <source>
        <dbReference type="ARBA" id="ARBA00004418"/>
    </source>
</evidence>
<reference evidence="11" key="1">
    <citation type="submission" date="2016-04" db="EMBL/GenBank/DDBJ databases">
        <authorList>
            <person name="Osei Sekyere J."/>
            <person name="Sivertsen A."/>
            <person name="Pedersen A.T."/>
            <person name="Sundsfjord A."/>
        </authorList>
    </citation>
    <scope>NUCLEOTIDE SEQUENCE [LARGE SCALE GENOMIC DNA]</scope>
    <source>
        <strain evidence="11">945174350</strain>
    </source>
</reference>
<evidence type="ECO:0000313" key="12">
    <source>
        <dbReference type="Proteomes" id="UP000245399"/>
    </source>
</evidence>
<dbReference type="NCBIfam" id="NF007858">
    <property type="entry name" value="PRK10568.1"/>
    <property type="match status" value="1"/>
</dbReference>
<reference evidence="13" key="5">
    <citation type="submission" date="2018-06" db="EMBL/GenBank/DDBJ databases">
        <title>Serratia marcescens genome sequencing and assembly.</title>
        <authorList>
            <person name="Martins R.C."/>
            <person name="Perdigao-Neto L.V."/>
            <person name="Costa S.F."/>
            <person name="Levin A.S.S."/>
        </authorList>
    </citation>
    <scope>NUCLEOTIDE SEQUENCE [LARGE SCALE GENOMIC DNA]</scope>
    <source>
        <strain evidence="13">1283</strain>
    </source>
</reference>
<keyword evidence="4" id="KW-0574">Periplasm</keyword>
<dbReference type="Pfam" id="PF04972">
    <property type="entry name" value="BON"/>
    <property type="match status" value="2"/>
</dbReference>
<proteinExistence type="predicted"/>
<dbReference type="InterPro" id="IPR007055">
    <property type="entry name" value="BON_dom"/>
</dbReference>